<evidence type="ECO:0000313" key="2">
    <source>
        <dbReference type="Proteomes" id="UP000697927"/>
    </source>
</evidence>
<accession>A0ABX0VRI6</accession>
<comment type="caution">
    <text evidence="1">The sequence shown here is derived from an EMBL/GenBank/DDBJ whole genome shotgun (WGS) entry which is preliminary data.</text>
</comment>
<dbReference type="RefSeq" id="WP_142470401.1">
    <property type="nucleotide sequence ID" value="NZ_SOYS01000012.1"/>
</dbReference>
<protein>
    <submittedName>
        <fullName evidence="1">Secretoglobin family protein</fullName>
    </submittedName>
</protein>
<keyword evidence="2" id="KW-1185">Reference proteome</keyword>
<proteinExistence type="predicted"/>
<dbReference type="EMBL" id="SOYS01000012">
    <property type="protein sequence ID" value="NIY49692.1"/>
    <property type="molecule type" value="Genomic_DNA"/>
</dbReference>
<sequence>MIHSILLNHYQTWLDDFTRISLSHGLCQQHITQWHRLAITTSPTLDGSVIEIVIPQRLLPITRTARLESCTVDPGLTKNTDYTLLPGVLLSECYRLGKSRLADQLQMLFRLHVQPGMRQTLTLLCWCELATGKDMREWYALHLPLPEMLRQWLTIKQRAYRGLKTLTEDYIRATRPL</sequence>
<organism evidence="1 2">
    <name type="scientific">Cedecea colo</name>
    <dbReference type="NCBI Taxonomy" id="2552946"/>
    <lineage>
        <taxon>Bacteria</taxon>
        <taxon>Pseudomonadati</taxon>
        <taxon>Pseudomonadota</taxon>
        <taxon>Gammaproteobacteria</taxon>
        <taxon>Enterobacterales</taxon>
        <taxon>Enterobacteriaceae</taxon>
        <taxon>Cedecea</taxon>
    </lineage>
</organism>
<reference evidence="1 2" key="1">
    <citation type="journal article" date="2020" name="Microorganisms">
        <title>Polyphasic Characterisation of Cedecea colo sp. nov., a New Enteric Bacterium Isolated from the Koala Hindgut.</title>
        <authorList>
            <person name="Boath J.M."/>
            <person name="Dakhal S."/>
            <person name="Van T.T.H."/>
            <person name="Moore R.J."/>
            <person name="Dekiwadia C."/>
            <person name="Macreadie I.G."/>
        </authorList>
    </citation>
    <scope>NUCLEOTIDE SEQUENCE [LARGE SCALE GENOMIC DNA]</scope>
    <source>
        <strain evidence="1 2">ZA</strain>
    </source>
</reference>
<gene>
    <name evidence="1" type="ORF">E2L00_19805</name>
</gene>
<name>A0ABX0VRI6_9ENTR</name>
<dbReference type="Proteomes" id="UP000697927">
    <property type="component" value="Unassembled WGS sequence"/>
</dbReference>
<evidence type="ECO:0000313" key="1">
    <source>
        <dbReference type="EMBL" id="NIY49692.1"/>
    </source>
</evidence>